<dbReference type="Pfam" id="PF00505">
    <property type="entry name" value="HMG_box"/>
    <property type="match status" value="1"/>
</dbReference>
<protein>
    <submittedName>
        <fullName evidence="4">72_t:CDS:1</fullName>
    </submittedName>
</protein>
<name>A0A9N9AKX8_9GLOM</name>
<keyword evidence="5" id="KW-1185">Reference proteome</keyword>
<dbReference type="GO" id="GO:0005634">
    <property type="term" value="C:nucleus"/>
    <property type="evidence" value="ECO:0007669"/>
    <property type="project" value="UniProtKB-UniRule"/>
</dbReference>
<dbReference type="CDD" id="cd01389">
    <property type="entry name" value="HMG-box_ROX1-like"/>
    <property type="match status" value="1"/>
</dbReference>
<dbReference type="Gene3D" id="1.10.30.10">
    <property type="entry name" value="High mobility group box domain"/>
    <property type="match status" value="1"/>
</dbReference>
<feature type="domain" description="HMG box" evidence="3">
    <location>
        <begin position="83"/>
        <end position="151"/>
    </location>
</feature>
<evidence type="ECO:0000313" key="4">
    <source>
        <dbReference type="EMBL" id="CAG8531734.1"/>
    </source>
</evidence>
<dbReference type="AlphaFoldDB" id="A0A9N9AKX8"/>
<feature type="compositionally biased region" description="Low complexity" evidence="2">
    <location>
        <begin position="216"/>
        <end position="241"/>
    </location>
</feature>
<dbReference type="InterPro" id="IPR009071">
    <property type="entry name" value="HMG_box_dom"/>
</dbReference>
<gene>
    <name evidence="4" type="ORF">FCALED_LOCUS5208</name>
</gene>
<organism evidence="4 5">
    <name type="scientific">Funneliformis caledonium</name>
    <dbReference type="NCBI Taxonomy" id="1117310"/>
    <lineage>
        <taxon>Eukaryota</taxon>
        <taxon>Fungi</taxon>
        <taxon>Fungi incertae sedis</taxon>
        <taxon>Mucoromycota</taxon>
        <taxon>Glomeromycotina</taxon>
        <taxon>Glomeromycetes</taxon>
        <taxon>Glomerales</taxon>
        <taxon>Glomeraceae</taxon>
        <taxon>Funneliformis</taxon>
    </lineage>
</organism>
<dbReference type="OrthoDB" id="6247875at2759"/>
<evidence type="ECO:0000313" key="5">
    <source>
        <dbReference type="Proteomes" id="UP000789570"/>
    </source>
</evidence>
<feature type="region of interest" description="Disordered" evidence="2">
    <location>
        <begin position="22"/>
        <end position="49"/>
    </location>
</feature>
<feature type="DNA-binding region" description="HMG box" evidence="1">
    <location>
        <begin position="83"/>
        <end position="151"/>
    </location>
</feature>
<accession>A0A9N9AKX8</accession>
<dbReference type="Proteomes" id="UP000789570">
    <property type="component" value="Unassembled WGS sequence"/>
</dbReference>
<evidence type="ECO:0000256" key="1">
    <source>
        <dbReference type="PROSITE-ProRule" id="PRU00267"/>
    </source>
</evidence>
<dbReference type="PROSITE" id="PS50118">
    <property type="entry name" value="HMG_BOX_2"/>
    <property type="match status" value="1"/>
</dbReference>
<evidence type="ECO:0000259" key="3">
    <source>
        <dbReference type="PROSITE" id="PS50118"/>
    </source>
</evidence>
<comment type="caution">
    <text evidence="4">The sequence shown here is derived from an EMBL/GenBank/DDBJ whole genome shotgun (WGS) entry which is preliminary data.</text>
</comment>
<proteinExistence type="predicted"/>
<dbReference type="SUPFAM" id="SSF47095">
    <property type="entry name" value="HMG-box"/>
    <property type="match status" value="1"/>
</dbReference>
<evidence type="ECO:0000256" key="2">
    <source>
        <dbReference type="SAM" id="MobiDB-lite"/>
    </source>
</evidence>
<sequence length="339" mass="38387">MGKSKAALQIALEQLSRQQNDISTSFQSSASSTSFPTSSTLPSKRPKCDDIPEDLDLNDVYYPKYSVLQLISTRRKPRTQSTPPRPPNSFFLMKNCYMLELRKLGYRFCMPDVCRQSKQIWSNIPIEVKERYDNLALQAQILHQEMYPGYKFQPKKRQIFKSHVFPTEETSVDSSMINTFSMTNFLANNSTTENDTKPKDLEHLESSRFLSPPHTPQTISSPTVSSTSSSSNESELEFSPSSPIPPSFRPTQSPMTLLPEPINPSAPIDPELLFGYCPYAYFNENTLNANPLNVDHFYPDVCGLNSFNNYFLQSPSIVSSETINTPFISFSSDDQIAFN</sequence>
<dbReference type="EMBL" id="CAJVPQ010001096">
    <property type="protein sequence ID" value="CAG8531734.1"/>
    <property type="molecule type" value="Genomic_DNA"/>
</dbReference>
<feature type="compositionally biased region" description="Low complexity" evidence="2">
    <location>
        <begin position="23"/>
        <end position="43"/>
    </location>
</feature>
<dbReference type="InterPro" id="IPR036910">
    <property type="entry name" value="HMG_box_dom_sf"/>
</dbReference>
<keyword evidence="1" id="KW-0238">DNA-binding</keyword>
<reference evidence="4" key="1">
    <citation type="submission" date="2021-06" db="EMBL/GenBank/DDBJ databases">
        <authorList>
            <person name="Kallberg Y."/>
            <person name="Tangrot J."/>
            <person name="Rosling A."/>
        </authorList>
    </citation>
    <scope>NUCLEOTIDE SEQUENCE</scope>
    <source>
        <strain evidence="4">UK204</strain>
    </source>
</reference>
<dbReference type="GO" id="GO:0003677">
    <property type="term" value="F:DNA binding"/>
    <property type="evidence" value="ECO:0007669"/>
    <property type="project" value="UniProtKB-UniRule"/>
</dbReference>
<feature type="region of interest" description="Disordered" evidence="2">
    <location>
        <begin position="207"/>
        <end position="262"/>
    </location>
</feature>
<keyword evidence="1" id="KW-0539">Nucleus</keyword>